<proteinExistence type="predicted"/>
<protein>
    <recommendedName>
        <fullName evidence="1">N-acetyltransferase domain-containing protein</fullName>
    </recommendedName>
</protein>
<dbReference type="PANTHER" id="PTHR31435:SF9">
    <property type="entry name" value="PROTEIN NATD1"/>
    <property type="match status" value="1"/>
</dbReference>
<feature type="domain" description="N-acetyltransferase" evidence="1">
    <location>
        <begin position="9"/>
        <end position="87"/>
    </location>
</feature>
<dbReference type="InterPro" id="IPR016181">
    <property type="entry name" value="Acyl_CoA_acyltransferase"/>
</dbReference>
<reference evidence="3" key="1">
    <citation type="submission" date="2017-08" db="EMBL/GenBank/DDBJ databases">
        <title>Direct submision.</title>
        <authorList>
            <person name="Kim S.-J."/>
            <person name="Rhee S.-K."/>
        </authorList>
    </citation>
    <scope>NUCLEOTIDE SEQUENCE [LARGE SCALE GENOMIC DNA]</scope>
    <source>
        <strain evidence="3">GI5</strain>
    </source>
</reference>
<keyword evidence="3" id="KW-1185">Reference proteome</keyword>
<dbReference type="Gene3D" id="3.40.630.30">
    <property type="match status" value="1"/>
</dbReference>
<dbReference type="InterPro" id="IPR031165">
    <property type="entry name" value="GNAT_YJDJ"/>
</dbReference>
<dbReference type="Pfam" id="PF14542">
    <property type="entry name" value="Acetyltransf_CG"/>
    <property type="match status" value="1"/>
</dbReference>
<organism evidence="2 3">
    <name type="scientific">Ketobacter alkanivorans</name>
    <dbReference type="NCBI Taxonomy" id="1917421"/>
    <lineage>
        <taxon>Bacteria</taxon>
        <taxon>Pseudomonadati</taxon>
        <taxon>Pseudomonadota</taxon>
        <taxon>Gammaproteobacteria</taxon>
        <taxon>Pseudomonadales</taxon>
        <taxon>Ketobacteraceae</taxon>
        <taxon>Ketobacter</taxon>
    </lineage>
</organism>
<dbReference type="Proteomes" id="UP000235116">
    <property type="component" value="Chromosome"/>
</dbReference>
<dbReference type="PROSITE" id="PS51729">
    <property type="entry name" value="GNAT_YJDJ"/>
    <property type="match status" value="1"/>
</dbReference>
<name>A0A2K9LP41_9GAMM</name>
<evidence type="ECO:0000259" key="1">
    <source>
        <dbReference type="PROSITE" id="PS51729"/>
    </source>
</evidence>
<dbReference type="CDD" id="cd04301">
    <property type="entry name" value="NAT_SF"/>
    <property type="match status" value="1"/>
</dbReference>
<evidence type="ECO:0000313" key="2">
    <source>
        <dbReference type="EMBL" id="AUM13921.1"/>
    </source>
</evidence>
<evidence type="ECO:0000313" key="3">
    <source>
        <dbReference type="Proteomes" id="UP000235116"/>
    </source>
</evidence>
<dbReference type="PANTHER" id="PTHR31435">
    <property type="entry name" value="PROTEIN NATD1"/>
    <property type="match status" value="1"/>
</dbReference>
<dbReference type="OrthoDB" id="9813275at2"/>
<dbReference type="KEGG" id="kak:Kalk_16460"/>
<dbReference type="AlphaFoldDB" id="A0A2K9LP41"/>
<accession>A0A2K9LP41</accession>
<dbReference type="InterPro" id="IPR045057">
    <property type="entry name" value="Gcn5-rel_NAT"/>
</dbReference>
<sequence length="87" mass="9549">MLVSTYQVVHKPEQCSFVADCDGAQALLTYRLLADRQVDFNHTYVPRAARGSGIAAKLVNTAAEWAREQGLTIKASCPYVHKVLGLD</sequence>
<gene>
    <name evidence="2" type="ORF">Kalk_16460</name>
</gene>
<dbReference type="SUPFAM" id="SSF55729">
    <property type="entry name" value="Acyl-CoA N-acyltransferases (Nat)"/>
    <property type="match status" value="1"/>
</dbReference>
<dbReference type="EMBL" id="CP022684">
    <property type="protein sequence ID" value="AUM13921.1"/>
    <property type="molecule type" value="Genomic_DNA"/>
</dbReference>